<dbReference type="Proteomes" id="UP000134824">
    <property type="component" value="Genome"/>
</dbReference>
<dbReference type="GO" id="GO:0039654">
    <property type="term" value="P:fusion of virus membrane with host endosome membrane"/>
    <property type="evidence" value="ECO:0007669"/>
    <property type="project" value="UniProtKB-KW"/>
</dbReference>
<evidence type="ECO:0000256" key="11">
    <source>
        <dbReference type="ARBA" id="ARBA00023136"/>
    </source>
</evidence>
<dbReference type="Gene3D" id="2.170.40.20">
    <property type="entry name" value="Human immunodeficiency virus 1, Gp160, envelope glycoprotein"/>
    <property type="match status" value="2"/>
</dbReference>
<evidence type="ECO:0000313" key="17">
    <source>
        <dbReference type="Proteomes" id="UP000134824"/>
    </source>
</evidence>
<dbReference type="SUPFAM" id="SSF56502">
    <property type="entry name" value="gp120 core"/>
    <property type="match status" value="2"/>
</dbReference>
<keyword evidence="5" id="KW-0945">Host-virus interaction</keyword>
<name>B9V657_HV1</name>
<keyword evidence="11" id="KW-0472">Membrane</keyword>
<evidence type="ECO:0000259" key="15">
    <source>
        <dbReference type="Pfam" id="PF00516"/>
    </source>
</evidence>
<evidence type="ECO:0000256" key="4">
    <source>
        <dbReference type="ARBA" id="ARBA00022570"/>
    </source>
</evidence>
<evidence type="ECO:0000256" key="12">
    <source>
        <dbReference type="ARBA" id="ARBA00023157"/>
    </source>
</evidence>
<evidence type="ECO:0000256" key="9">
    <source>
        <dbReference type="ARBA" id="ARBA00022844"/>
    </source>
</evidence>
<comment type="subcellular location">
    <subcellularLocation>
        <location evidence="1">Virion membrane</location>
    </subcellularLocation>
</comment>
<evidence type="ECO:0000256" key="3">
    <source>
        <dbReference type="ARBA" id="ARBA00022510"/>
    </source>
</evidence>
<keyword evidence="10" id="KW-1164">Virus endocytosis by host</keyword>
<keyword evidence="8" id="KW-1161">Viral attachment to host cell</keyword>
<dbReference type="GO" id="GO:0055036">
    <property type="term" value="C:virion membrane"/>
    <property type="evidence" value="ECO:0007669"/>
    <property type="project" value="UniProtKB-SubCell"/>
</dbReference>
<evidence type="ECO:0000256" key="8">
    <source>
        <dbReference type="ARBA" id="ARBA00022804"/>
    </source>
</evidence>
<evidence type="ECO:0000256" key="7">
    <source>
        <dbReference type="ARBA" id="ARBA00022729"/>
    </source>
</evidence>
<protein>
    <submittedName>
        <fullName evidence="16">Truncated envelope glycoprotein</fullName>
    </submittedName>
</protein>
<organismHost>
    <name type="scientific">Homo sapiens</name>
    <name type="common">Human</name>
    <dbReference type="NCBI Taxonomy" id="9606"/>
</organismHost>
<dbReference type="Pfam" id="PF00516">
    <property type="entry name" value="GP120"/>
    <property type="match status" value="1"/>
</dbReference>
<keyword evidence="6" id="KW-1162">Viral penetration into host cytoplasm</keyword>
<keyword evidence="3" id="KW-1170">Fusion of virus membrane with host endosomal membrane</keyword>
<dbReference type="FunFam" id="2.170.40.20:FF:000001">
    <property type="entry name" value="Envelope glycoprotein gp160"/>
    <property type="match status" value="1"/>
</dbReference>
<evidence type="ECO:0000256" key="10">
    <source>
        <dbReference type="ARBA" id="ARBA00022890"/>
    </source>
</evidence>
<dbReference type="EMBL" id="FJ469714">
    <property type="protein sequence ID" value="ACM50038.1"/>
    <property type="molecule type" value="Genomic_DNA"/>
</dbReference>
<keyword evidence="12" id="KW-1015">Disulfide bond</keyword>
<keyword evidence="4" id="KW-1165">Clathrin-mediated endocytosis of virus by host</keyword>
<accession>B9V657</accession>
<gene>
    <name evidence="16" type="primary">env</name>
</gene>
<organism evidence="16 17">
    <name type="scientific">Human immunodeficiency virus type 1</name>
    <name type="common">HIV-1</name>
    <dbReference type="NCBI Taxonomy" id="11676"/>
    <lineage>
        <taxon>Viruses</taxon>
        <taxon>Riboviria</taxon>
        <taxon>Pararnavirae</taxon>
        <taxon>Artverviricota</taxon>
        <taxon>Revtraviricetes</taxon>
        <taxon>Ortervirales</taxon>
        <taxon>Retroviridae</taxon>
        <taxon>Orthoretrovirinae</taxon>
        <taxon>Lentivirus</taxon>
        <taxon>Lentivirus humimdef1</taxon>
    </lineage>
</organism>
<dbReference type="InterPro" id="IPR036377">
    <property type="entry name" value="Gp120_core_sf"/>
</dbReference>
<keyword evidence="9" id="KW-0946">Virion</keyword>
<keyword evidence="16" id="KW-0261">Viral envelope protein</keyword>
<dbReference type="InterPro" id="IPR000777">
    <property type="entry name" value="HIV1_Gp120"/>
</dbReference>
<keyword evidence="13" id="KW-0325">Glycoprotein</keyword>
<keyword evidence="2" id="KW-1168">Fusion of virus membrane with host membrane</keyword>
<reference evidence="16 17" key="1">
    <citation type="journal article" date="2009" name="J. Virol.">
        <title>Protective HLA class I alleles that restrict acute-phase CD8+ T-cell responses are associated with viral escape mutations located in highly conserved regions of human immunodeficiency virus type 1.</title>
        <authorList>
            <person name="Wang Y.E."/>
            <person name="Li B."/>
            <person name="Carlson J.M."/>
            <person name="Streeck H."/>
            <person name="Gladden A.D."/>
            <person name="Goodman R."/>
            <person name="Schneidewind A."/>
            <person name="Power K.A."/>
            <person name="Toth I."/>
            <person name="Frahm N."/>
            <person name="Alter G."/>
            <person name="Brander C."/>
            <person name="Carrington M."/>
            <person name="Walker B.D."/>
            <person name="Altfeld M."/>
            <person name="Heckerman D."/>
            <person name="Allen T.M."/>
        </authorList>
    </citation>
    <scope>NUCLEOTIDE SEQUENCE [LARGE SCALE GENOMIC DNA]</scope>
    <source>
        <strain evidence="16">CR0276Z</strain>
    </source>
</reference>
<sequence>MRVMEIRKNWQHLWRWGTMILGMLMICNAEDLWVTVYYGVPVWKEANTTLFCASDAKAYDTEVHNVWATHACVPTDPNPQEVVLGNVTENFNMWKNNMVEQMHEDIISLWDQSLKPCVKLTPLCVTLNCTNVNITNTNSTSSRNSGTTTPSSLEEKEEIKNCSFNITTDLRDKMRKEYALFYKMDVEQIKGGDNTSYRVISCNTSVITQACPKVSFEPIPIHYCAPAGFAILKCNNKTFNGSGPCTNVSTVQCTHGIKPVVSTQLLLNGSLAEKEVVIRSENFTDNAKIIIVHLNESVQINCTRPNNNTRRSIRFGPGSTFYATGNIIGNIRQAHCNLSIAQWNKTLNLIVKKLQEQFGNKTIVFEKSSGGDPEITMHSFTCGGEFFYCNTTRLFNSTWSDTSTWKISGTRNDNDTLTLPCRIKQFINRWQEVGKAMYAPPIAGKINCIKHYRATINTRWWE</sequence>
<proteinExistence type="predicted"/>
<evidence type="ECO:0000313" key="16">
    <source>
        <dbReference type="EMBL" id="ACM50038.1"/>
    </source>
</evidence>
<evidence type="ECO:0000256" key="1">
    <source>
        <dbReference type="ARBA" id="ARBA00004182"/>
    </source>
</evidence>
<dbReference type="GO" id="GO:0019031">
    <property type="term" value="C:viral envelope"/>
    <property type="evidence" value="ECO:0007669"/>
    <property type="project" value="UniProtKB-KW"/>
</dbReference>
<evidence type="ECO:0000256" key="14">
    <source>
        <dbReference type="ARBA" id="ARBA00023296"/>
    </source>
</evidence>
<dbReference type="GO" id="GO:0075512">
    <property type="term" value="P:clathrin-dependent endocytosis of virus by host cell"/>
    <property type="evidence" value="ECO:0007669"/>
    <property type="project" value="UniProtKB-KW"/>
</dbReference>
<keyword evidence="14" id="KW-1160">Virus entry into host cell</keyword>
<evidence type="ECO:0000256" key="6">
    <source>
        <dbReference type="ARBA" id="ARBA00022595"/>
    </source>
</evidence>
<keyword evidence="7" id="KW-0732">Signal</keyword>
<feature type="domain" description="Human immunodeficiency virus 1 envelope glycoprotein Gp120" evidence="15">
    <location>
        <begin position="32"/>
        <end position="452"/>
    </location>
</feature>
<evidence type="ECO:0000256" key="2">
    <source>
        <dbReference type="ARBA" id="ARBA00022506"/>
    </source>
</evidence>
<evidence type="ECO:0000256" key="13">
    <source>
        <dbReference type="ARBA" id="ARBA00023180"/>
    </source>
</evidence>
<evidence type="ECO:0000256" key="5">
    <source>
        <dbReference type="ARBA" id="ARBA00022581"/>
    </source>
</evidence>
<dbReference type="GO" id="GO:0019062">
    <property type="term" value="P:virion attachment to host cell"/>
    <property type="evidence" value="ECO:0007669"/>
    <property type="project" value="UniProtKB-KW"/>
</dbReference>